<keyword evidence="1" id="KW-0732">Signal</keyword>
<dbReference type="AlphaFoldDB" id="A0A1M4Y3Y7"/>
<accession>A0A1M4Y3Y7</accession>
<feature type="chain" id="PRO_5009908386" description="DUF1349 domain-containing protein" evidence="1">
    <location>
        <begin position="21"/>
        <end position="223"/>
    </location>
</feature>
<sequence length="223" mass="25418">MKKILFFFLILSQSTLFSSAQTLSNDVKMEGIPHKISWINRPLSYEVLGNTFVLTGDKGSRLFTDPQQKEIVDTAPIALFKPDGKFQFYCKVKVDFKSVFDAGVLVVYSNSNLWAKLCFEYTPQFKYQVVSVVNKKYSDDNNHAFIEKDEVYLRISGLGGGAYAFHYSLDGSYWNMVRYFYLGTDDSLKIGFLSQSPRGESCKTVFSEVKYSTTYLDDIRGGK</sequence>
<dbReference type="GO" id="GO:0004553">
    <property type="term" value="F:hydrolase activity, hydrolyzing O-glycosyl compounds"/>
    <property type="evidence" value="ECO:0007669"/>
    <property type="project" value="UniProtKB-ARBA"/>
</dbReference>
<feature type="signal peptide" evidence="1">
    <location>
        <begin position="1"/>
        <end position="20"/>
    </location>
</feature>
<reference evidence="3" key="1">
    <citation type="submission" date="2016-11" db="EMBL/GenBank/DDBJ databases">
        <authorList>
            <person name="Varghese N."/>
            <person name="Submissions S."/>
        </authorList>
    </citation>
    <scope>NUCLEOTIDE SEQUENCE [LARGE SCALE GENOMIC DNA]</scope>
    <source>
        <strain evidence="3">DSM 27370</strain>
    </source>
</reference>
<dbReference type="InterPro" id="IPR009784">
    <property type="entry name" value="DUF1349"/>
</dbReference>
<organism evidence="2 3">
    <name type="scientific">Dysgonomonas macrotermitis</name>
    <dbReference type="NCBI Taxonomy" id="1346286"/>
    <lineage>
        <taxon>Bacteria</taxon>
        <taxon>Pseudomonadati</taxon>
        <taxon>Bacteroidota</taxon>
        <taxon>Bacteroidia</taxon>
        <taxon>Bacteroidales</taxon>
        <taxon>Dysgonomonadaceae</taxon>
        <taxon>Dysgonomonas</taxon>
    </lineage>
</organism>
<dbReference type="STRING" id="1346286.SAMN05444362_10364"/>
<dbReference type="PANTHER" id="PTHR35332">
    <property type="entry name" value="REGULATION OF ENOLASE PROTEIN 1"/>
    <property type="match status" value="1"/>
</dbReference>
<name>A0A1M4Y3Y7_9BACT</name>
<evidence type="ECO:0008006" key="4">
    <source>
        <dbReference type="Google" id="ProtNLM"/>
    </source>
</evidence>
<dbReference type="EMBL" id="FQUC01000003">
    <property type="protein sequence ID" value="SHF00380.1"/>
    <property type="molecule type" value="Genomic_DNA"/>
</dbReference>
<evidence type="ECO:0000313" key="3">
    <source>
        <dbReference type="Proteomes" id="UP000184480"/>
    </source>
</evidence>
<dbReference type="SUPFAM" id="SSF49899">
    <property type="entry name" value="Concanavalin A-like lectins/glucanases"/>
    <property type="match status" value="1"/>
</dbReference>
<dbReference type="GO" id="GO:0005975">
    <property type="term" value="P:carbohydrate metabolic process"/>
    <property type="evidence" value="ECO:0007669"/>
    <property type="project" value="UniProtKB-ARBA"/>
</dbReference>
<dbReference type="InterPro" id="IPR013320">
    <property type="entry name" value="ConA-like_dom_sf"/>
</dbReference>
<dbReference type="Gene3D" id="2.60.120.200">
    <property type="match status" value="1"/>
</dbReference>
<protein>
    <recommendedName>
        <fullName evidence="4">DUF1349 domain-containing protein</fullName>
    </recommendedName>
</protein>
<evidence type="ECO:0000256" key="1">
    <source>
        <dbReference type="SAM" id="SignalP"/>
    </source>
</evidence>
<gene>
    <name evidence="2" type="ORF">SAMN05444362_10364</name>
</gene>
<dbReference type="PANTHER" id="PTHR35332:SF2">
    <property type="entry name" value="REGULATION OF ENOLASE PROTEIN 1"/>
    <property type="match status" value="1"/>
</dbReference>
<proteinExistence type="predicted"/>
<dbReference type="Proteomes" id="UP000184480">
    <property type="component" value="Unassembled WGS sequence"/>
</dbReference>
<keyword evidence="3" id="KW-1185">Reference proteome</keyword>
<evidence type="ECO:0000313" key="2">
    <source>
        <dbReference type="EMBL" id="SHF00380.1"/>
    </source>
</evidence>
<dbReference type="RefSeq" id="WP_062177241.1">
    <property type="nucleotide sequence ID" value="NZ_BBXL01000003.1"/>
</dbReference>
<dbReference type="OrthoDB" id="9808724at2"/>
<dbReference type="Pfam" id="PF07081">
    <property type="entry name" value="DUF1349"/>
    <property type="match status" value="1"/>
</dbReference>